<dbReference type="InterPro" id="IPR013221">
    <property type="entry name" value="Mur_ligase_cen"/>
</dbReference>
<dbReference type="Gene3D" id="3.90.190.20">
    <property type="entry name" value="Mur ligase, C-terminal domain"/>
    <property type="match status" value="1"/>
</dbReference>
<dbReference type="GO" id="GO:0000287">
    <property type="term" value="F:magnesium ion binding"/>
    <property type="evidence" value="ECO:0007669"/>
    <property type="project" value="UniProtKB-UniRule"/>
</dbReference>
<keyword evidence="3 15" id="KW-0132">Cell division</keyword>
<dbReference type="InterPro" id="IPR005761">
    <property type="entry name" value="UDP-N-AcMur-Glu-dNH2Pim_ligase"/>
</dbReference>
<dbReference type="Pfam" id="PF02875">
    <property type="entry name" value="Mur_ligase_C"/>
    <property type="match status" value="1"/>
</dbReference>
<evidence type="ECO:0000256" key="6">
    <source>
        <dbReference type="ARBA" id="ARBA00023306"/>
    </source>
</evidence>
<sequence length="499" mass="55368">MKISELIKDITPVETRGDLDKEIDNIVYDSRQVTDNSLFICIEGFNTDGHKYIDKAIKKGAVAVVIEKDLEVYSEDITYIRVNDSRETMGYLASTFYNYPLKNLSLIGVTGTNGKTTTTYLIKAILEEAGFNTGLVGTIKNIIGDETLPATRTTPESLDLYRLFARMVDSGVTHAVMEVSSHALDLKRVEGMEFKIGVFTNISQDHLDYHKSLDEYLKAKSRLFRQLEPGGWAVVNIDDSHSDKIIKSTTGNIITYGIEGDCDLKANEINLSPTGVSYHVSGKESFKIDLNLTGLFNVYNSLAAISCGHVLGINGETIKAGIEKVQGVAGRFELVNEGQDFAVVVDYAHTPDGMENVLETAREFVKGNIIVVFGCGGDRDKGKRPLMGKIATQLGDYCIITSDNPRSEDPMEIIKDIEKGIQEEVISDTPYVKEPDRRKAIFSAINSARKDDMVIIFGKGHETYQIFKDKTIPFDDREVAREALKNRKKGEDHDTNESG</sequence>
<dbReference type="EMBL" id="CP001098">
    <property type="protein sequence ID" value="ACL69660.1"/>
    <property type="molecule type" value="Genomic_DNA"/>
</dbReference>
<feature type="binding site" evidence="15">
    <location>
        <begin position="403"/>
        <end position="406"/>
    </location>
    <ligand>
        <name>meso-2,6-diaminopimelate</name>
        <dbReference type="ChEBI" id="CHEBI:57791"/>
    </ligand>
</feature>
<feature type="binding site" evidence="15">
    <location>
        <position position="462"/>
    </location>
    <ligand>
        <name>meso-2,6-diaminopimelate</name>
        <dbReference type="ChEBI" id="CHEBI:57791"/>
    </ligand>
</feature>
<evidence type="ECO:0000259" key="17">
    <source>
        <dbReference type="Pfam" id="PF01225"/>
    </source>
</evidence>
<dbReference type="SUPFAM" id="SSF53244">
    <property type="entry name" value="MurD-like peptide ligases, peptide-binding domain"/>
    <property type="match status" value="1"/>
</dbReference>
<feature type="domain" description="Mur ligase central" evidence="19">
    <location>
        <begin position="109"/>
        <end position="307"/>
    </location>
</feature>
<dbReference type="Gene3D" id="3.40.1190.10">
    <property type="entry name" value="Mur-like, catalytic domain"/>
    <property type="match status" value="1"/>
</dbReference>
<keyword evidence="21" id="KW-1185">Reference proteome</keyword>
<gene>
    <name evidence="15" type="primary">murE</name>
    <name evidence="20" type="ordered locus">Hore_09040</name>
</gene>
<dbReference type="eggNOG" id="COG0769">
    <property type="taxonomic scope" value="Bacteria"/>
</dbReference>
<dbReference type="KEGG" id="hor:Hore_09040"/>
<dbReference type="NCBIfam" id="NF001126">
    <property type="entry name" value="PRK00139.1-4"/>
    <property type="match status" value="1"/>
</dbReference>
<dbReference type="InterPro" id="IPR004101">
    <property type="entry name" value="Mur_ligase_C"/>
</dbReference>
<feature type="binding site" evidence="15">
    <location>
        <position position="30"/>
    </location>
    <ligand>
        <name>UDP-N-acetyl-alpha-D-muramoyl-L-alanyl-D-glutamate</name>
        <dbReference type="ChEBI" id="CHEBI:83900"/>
    </ligand>
</feature>
<feature type="binding site" evidence="15">
    <location>
        <position position="458"/>
    </location>
    <ligand>
        <name>meso-2,6-diaminopimelate</name>
        <dbReference type="ChEBI" id="CHEBI:57791"/>
    </ligand>
</feature>
<dbReference type="FunFam" id="3.90.190.20:FF:000006">
    <property type="entry name" value="UDP-N-acetylmuramoyl-L-alanyl-D-glutamate--2,6-diaminopimelate ligase"/>
    <property type="match status" value="1"/>
</dbReference>
<evidence type="ECO:0000256" key="15">
    <source>
        <dbReference type="HAMAP-Rule" id="MF_00208"/>
    </source>
</evidence>
<evidence type="ECO:0000256" key="3">
    <source>
        <dbReference type="ARBA" id="ARBA00022618"/>
    </source>
</evidence>
<keyword evidence="15 20" id="KW-0436">Ligase</keyword>
<dbReference type="Gene3D" id="3.40.1390.10">
    <property type="entry name" value="MurE/MurF, N-terminal domain"/>
    <property type="match status" value="1"/>
</dbReference>
<dbReference type="RefSeq" id="WP_012635847.1">
    <property type="nucleotide sequence ID" value="NC_011899.1"/>
</dbReference>
<reference evidence="20 21" key="1">
    <citation type="journal article" date="2009" name="PLoS ONE">
        <title>Genome analysis of the anaerobic thermohalophilic bacterium Halothermothrix orenii.</title>
        <authorList>
            <person name="Mavromatis K."/>
            <person name="Ivanova N."/>
            <person name="Anderson I."/>
            <person name="Lykidis A."/>
            <person name="Hooper S.D."/>
            <person name="Sun H."/>
            <person name="Kunin V."/>
            <person name="Lapidus A."/>
            <person name="Hugenholtz P."/>
            <person name="Patel B."/>
            <person name="Kyrpides N.C."/>
        </authorList>
    </citation>
    <scope>NUCLEOTIDE SEQUENCE [LARGE SCALE GENOMIC DNA]</scope>
    <source>
        <strain evidence="21">H 168 / OCM 544 / DSM 9562</strain>
    </source>
</reference>
<feature type="binding site" evidence="15">
    <location>
        <begin position="153"/>
        <end position="154"/>
    </location>
    <ligand>
        <name>UDP-N-acetyl-alpha-D-muramoyl-L-alanyl-D-glutamate</name>
        <dbReference type="ChEBI" id="CHEBI:83900"/>
    </ligand>
</feature>
<dbReference type="NCBIfam" id="NF001124">
    <property type="entry name" value="PRK00139.1-2"/>
    <property type="match status" value="1"/>
</dbReference>
<dbReference type="EC" id="6.3.2.13" evidence="10 15"/>
<evidence type="ECO:0000256" key="14">
    <source>
        <dbReference type="ARBA" id="ARBA00081560"/>
    </source>
</evidence>
<keyword evidence="15" id="KW-0067">ATP-binding</keyword>
<dbReference type="InterPro" id="IPR035911">
    <property type="entry name" value="MurE/MurF_N"/>
</dbReference>
<organism evidence="20 21">
    <name type="scientific">Halothermothrix orenii (strain H 168 / OCM 544 / DSM 9562)</name>
    <dbReference type="NCBI Taxonomy" id="373903"/>
    <lineage>
        <taxon>Bacteria</taxon>
        <taxon>Bacillati</taxon>
        <taxon>Bacillota</taxon>
        <taxon>Clostridia</taxon>
        <taxon>Halanaerobiales</taxon>
        <taxon>Halothermotrichaceae</taxon>
        <taxon>Halothermothrix</taxon>
    </lineage>
</organism>
<dbReference type="Pfam" id="PF08245">
    <property type="entry name" value="Mur_ligase_M"/>
    <property type="match status" value="1"/>
</dbReference>
<keyword evidence="7 15" id="KW-0961">Cell wall biogenesis/degradation</keyword>
<dbReference type="PANTHER" id="PTHR23135:SF4">
    <property type="entry name" value="UDP-N-ACETYLMURAMOYL-L-ALANYL-D-GLUTAMATE--2,6-DIAMINOPIMELATE LIGASE MURE HOMOLOG, CHLOROPLASTIC"/>
    <property type="match status" value="1"/>
</dbReference>
<dbReference type="GO" id="GO:0005524">
    <property type="term" value="F:ATP binding"/>
    <property type="evidence" value="ECO:0007669"/>
    <property type="project" value="UniProtKB-UniRule"/>
</dbReference>
<protein>
    <recommendedName>
        <fullName evidence="11 15">UDP-N-acetylmuramoyl-L-alanyl-D-glutamate--2,6-diaminopimelate ligase</fullName>
        <ecNumber evidence="10 15">6.3.2.13</ecNumber>
    </recommendedName>
    <alternativeName>
        <fullName evidence="12 15">Meso-A2pm-adding enzyme</fullName>
    </alternativeName>
    <alternativeName>
        <fullName evidence="13 15">Meso-diaminopimelate-adding enzyme</fullName>
    </alternativeName>
    <alternativeName>
        <fullName evidence="14 15">UDP-MurNAc-L-Ala-D-Glu:meso-diaminopimelate ligase</fullName>
    </alternativeName>
    <alternativeName>
        <fullName evidence="15">UDP-MurNAc-tripeptide synthetase</fullName>
    </alternativeName>
    <alternativeName>
        <fullName evidence="15">UDP-N-acetylmuramyl-tripeptide synthetase</fullName>
    </alternativeName>
</protein>
<evidence type="ECO:0000256" key="9">
    <source>
        <dbReference type="ARBA" id="ARBA00056782"/>
    </source>
</evidence>
<accession>B8CWJ1</accession>
<dbReference type="AlphaFoldDB" id="B8CWJ1"/>
<evidence type="ECO:0000256" key="16">
    <source>
        <dbReference type="RuleBase" id="RU004135"/>
    </source>
</evidence>
<dbReference type="GO" id="GO:0009252">
    <property type="term" value="P:peptidoglycan biosynthetic process"/>
    <property type="evidence" value="ECO:0007669"/>
    <property type="project" value="UniProtKB-UniRule"/>
</dbReference>
<dbReference type="GO" id="GO:0008360">
    <property type="term" value="P:regulation of cell shape"/>
    <property type="evidence" value="ECO:0007669"/>
    <property type="project" value="UniProtKB-KW"/>
</dbReference>
<dbReference type="Proteomes" id="UP000000719">
    <property type="component" value="Chromosome"/>
</dbReference>
<comment type="PTM">
    <text evidence="15">Carboxylation is probably crucial for Mg(2+) binding and, consequently, for the gamma-phosphate positioning of ATP.</text>
</comment>
<evidence type="ECO:0000313" key="21">
    <source>
        <dbReference type="Proteomes" id="UP000000719"/>
    </source>
</evidence>
<dbReference type="STRING" id="373903.Hore_09040"/>
<evidence type="ECO:0000256" key="12">
    <source>
        <dbReference type="ARBA" id="ARBA00075482"/>
    </source>
</evidence>
<feature type="modified residue" description="N6-carboxylysine" evidence="15">
    <location>
        <position position="220"/>
    </location>
</feature>
<evidence type="ECO:0000256" key="2">
    <source>
        <dbReference type="ARBA" id="ARBA00005898"/>
    </source>
</evidence>
<dbReference type="InterPro" id="IPR000713">
    <property type="entry name" value="Mur_ligase_N"/>
</dbReference>
<dbReference type="InterPro" id="IPR036615">
    <property type="entry name" value="Mur_ligase_C_dom_sf"/>
</dbReference>
<dbReference type="Pfam" id="PF01225">
    <property type="entry name" value="Mur_ligase"/>
    <property type="match status" value="1"/>
</dbReference>
<proteinExistence type="inferred from homology"/>
<evidence type="ECO:0000256" key="11">
    <source>
        <dbReference type="ARBA" id="ARBA00072883"/>
    </source>
</evidence>
<evidence type="ECO:0000256" key="13">
    <source>
        <dbReference type="ARBA" id="ARBA00076158"/>
    </source>
</evidence>
<dbReference type="GO" id="GO:0071555">
    <property type="term" value="P:cell wall organization"/>
    <property type="evidence" value="ECO:0007669"/>
    <property type="project" value="UniProtKB-KW"/>
</dbReference>
<keyword evidence="4 15" id="KW-0133">Cell shape</keyword>
<keyword evidence="15" id="KW-0460">Magnesium</keyword>
<comment type="pathway">
    <text evidence="1 15 16">Cell wall biogenesis; peptidoglycan biosynthesis.</text>
</comment>
<feature type="binding site" evidence="15">
    <location>
        <begin position="111"/>
        <end position="117"/>
    </location>
    <ligand>
        <name>ATP</name>
        <dbReference type="ChEBI" id="CHEBI:30616"/>
    </ligand>
</feature>
<comment type="subcellular location">
    <subcellularLocation>
        <location evidence="15 16">Cytoplasm</location>
    </subcellularLocation>
</comment>
<dbReference type="InterPro" id="IPR036565">
    <property type="entry name" value="Mur-like_cat_sf"/>
</dbReference>
<feature type="binding site" evidence="15">
    <location>
        <position position="379"/>
    </location>
    <ligand>
        <name>meso-2,6-diaminopimelate</name>
        <dbReference type="ChEBI" id="CHEBI:57791"/>
    </ligand>
</feature>
<keyword evidence="15" id="KW-0963">Cytoplasm</keyword>
<dbReference type="OrthoDB" id="9800958at2"/>
<dbReference type="GO" id="GO:0005737">
    <property type="term" value="C:cytoplasm"/>
    <property type="evidence" value="ECO:0007669"/>
    <property type="project" value="UniProtKB-SubCell"/>
</dbReference>
<keyword evidence="15" id="KW-0547">Nucleotide-binding</keyword>
<evidence type="ECO:0000256" key="8">
    <source>
        <dbReference type="ARBA" id="ARBA00050251"/>
    </source>
</evidence>
<feature type="binding site" evidence="15">
    <location>
        <position position="180"/>
    </location>
    <ligand>
        <name>UDP-N-acetyl-alpha-D-muramoyl-L-alanyl-D-glutamate</name>
        <dbReference type="ChEBI" id="CHEBI:83900"/>
    </ligand>
</feature>
<dbReference type="NCBIfam" id="TIGR01085">
    <property type="entry name" value="murE"/>
    <property type="match status" value="1"/>
</dbReference>
<dbReference type="SUPFAM" id="SSF53623">
    <property type="entry name" value="MurD-like peptide ligases, catalytic domain"/>
    <property type="match status" value="1"/>
</dbReference>
<evidence type="ECO:0000256" key="5">
    <source>
        <dbReference type="ARBA" id="ARBA00022984"/>
    </source>
</evidence>
<comment type="caution">
    <text evidence="15">Lacks conserved residue(s) required for the propagation of feature annotation.</text>
</comment>
<feature type="binding site" evidence="15">
    <location>
        <position position="188"/>
    </location>
    <ligand>
        <name>UDP-N-acetyl-alpha-D-muramoyl-L-alanyl-D-glutamate</name>
        <dbReference type="ChEBI" id="CHEBI:83900"/>
    </ligand>
</feature>
<dbReference type="HOGENOM" id="CLU_022291_4_1_9"/>
<comment type="function">
    <text evidence="9 15">Catalyzes the addition of meso-diaminopimelic acid to the nucleotide precursor UDP-N-acetylmuramoyl-L-alanyl-D-glutamate (UMAG) in the biosynthesis of bacterial cell-wall peptidoglycan.</text>
</comment>
<evidence type="ECO:0000259" key="18">
    <source>
        <dbReference type="Pfam" id="PF02875"/>
    </source>
</evidence>
<keyword evidence="5 15" id="KW-0573">Peptidoglycan synthesis</keyword>
<comment type="catalytic activity">
    <reaction evidence="8 15">
        <text>UDP-N-acetyl-alpha-D-muramoyl-L-alanyl-D-glutamate + meso-2,6-diaminopimelate + ATP = UDP-N-acetyl-alpha-D-muramoyl-L-alanyl-gamma-D-glutamyl-meso-2,6-diaminopimelate + ADP + phosphate + H(+)</text>
        <dbReference type="Rhea" id="RHEA:23676"/>
        <dbReference type="ChEBI" id="CHEBI:15378"/>
        <dbReference type="ChEBI" id="CHEBI:30616"/>
        <dbReference type="ChEBI" id="CHEBI:43474"/>
        <dbReference type="ChEBI" id="CHEBI:57791"/>
        <dbReference type="ChEBI" id="CHEBI:83900"/>
        <dbReference type="ChEBI" id="CHEBI:83905"/>
        <dbReference type="ChEBI" id="CHEBI:456216"/>
        <dbReference type="EC" id="6.3.2.13"/>
    </reaction>
</comment>
<comment type="cofactor">
    <cofactor evidence="15">
        <name>Mg(2+)</name>
        <dbReference type="ChEBI" id="CHEBI:18420"/>
    </cofactor>
</comment>
<evidence type="ECO:0000256" key="1">
    <source>
        <dbReference type="ARBA" id="ARBA00004752"/>
    </source>
</evidence>
<evidence type="ECO:0000256" key="4">
    <source>
        <dbReference type="ARBA" id="ARBA00022960"/>
    </source>
</evidence>
<dbReference type="HAMAP" id="MF_00208">
    <property type="entry name" value="MurE"/>
    <property type="match status" value="1"/>
</dbReference>
<name>B8CWJ1_HALOH</name>
<keyword evidence="6 15" id="KW-0131">Cell cycle</keyword>
<evidence type="ECO:0000256" key="7">
    <source>
        <dbReference type="ARBA" id="ARBA00023316"/>
    </source>
</evidence>
<evidence type="ECO:0000313" key="20">
    <source>
        <dbReference type="EMBL" id="ACL69660.1"/>
    </source>
</evidence>
<evidence type="ECO:0000256" key="10">
    <source>
        <dbReference type="ARBA" id="ARBA00066633"/>
    </source>
</evidence>
<dbReference type="GO" id="GO:0051301">
    <property type="term" value="P:cell division"/>
    <property type="evidence" value="ECO:0007669"/>
    <property type="project" value="UniProtKB-KW"/>
</dbReference>
<dbReference type="GO" id="GO:0008765">
    <property type="term" value="F:UDP-N-acetylmuramoylalanyl-D-glutamate-2,6-diaminopimelate ligase activity"/>
    <property type="evidence" value="ECO:0007669"/>
    <property type="project" value="UniProtKB-UniRule"/>
</dbReference>
<dbReference type="UniPathway" id="UPA00219"/>
<comment type="similarity">
    <text evidence="2 15">Belongs to the MurCDEF family. MurE subfamily.</text>
</comment>
<feature type="domain" description="Mur ligase N-terminal catalytic" evidence="17">
    <location>
        <begin position="22"/>
        <end position="97"/>
    </location>
</feature>
<dbReference type="PANTHER" id="PTHR23135">
    <property type="entry name" value="MUR LIGASE FAMILY MEMBER"/>
    <property type="match status" value="1"/>
</dbReference>
<dbReference type="SUPFAM" id="SSF63418">
    <property type="entry name" value="MurE/MurF N-terminal domain"/>
    <property type="match status" value="1"/>
</dbReference>
<evidence type="ECO:0000259" key="19">
    <source>
        <dbReference type="Pfam" id="PF08245"/>
    </source>
</evidence>
<feature type="domain" description="Mur ligase C-terminal" evidence="18">
    <location>
        <begin position="330"/>
        <end position="460"/>
    </location>
</feature>
<feature type="short sequence motif" description="Meso-diaminopimelate recognition motif" evidence="15">
    <location>
        <begin position="403"/>
        <end position="406"/>
    </location>
</feature>